<evidence type="ECO:0000256" key="1">
    <source>
        <dbReference type="ARBA" id="ARBA00022741"/>
    </source>
</evidence>
<organism evidence="3 4">
    <name type="scientific">Lactuca virosa</name>
    <dbReference type="NCBI Taxonomy" id="75947"/>
    <lineage>
        <taxon>Eukaryota</taxon>
        <taxon>Viridiplantae</taxon>
        <taxon>Streptophyta</taxon>
        <taxon>Embryophyta</taxon>
        <taxon>Tracheophyta</taxon>
        <taxon>Spermatophyta</taxon>
        <taxon>Magnoliopsida</taxon>
        <taxon>eudicotyledons</taxon>
        <taxon>Gunneridae</taxon>
        <taxon>Pentapetalae</taxon>
        <taxon>asterids</taxon>
        <taxon>campanulids</taxon>
        <taxon>Asterales</taxon>
        <taxon>Asteraceae</taxon>
        <taxon>Cichorioideae</taxon>
        <taxon>Cichorieae</taxon>
        <taxon>Lactucinae</taxon>
        <taxon>Lactuca</taxon>
    </lineage>
</organism>
<dbReference type="InterPro" id="IPR029047">
    <property type="entry name" value="HSP70_peptide-bd_sf"/>
</dbReference>
<dbReference type="Pfam" id="PF00012">
    <property type="entry name" value="HSP70"/>
    <property type="match status" value="1"/>
</dbReference>
<keyword evidence="2" id="KW-0067">ATP-binding</keyword>
<gene>
    <name evidence="3" type="ORF">LVIROSA_LOCUS7538</name>
</gene>
<dbReference type="EMBL" id="CAKMRJ010000772">
    <property type="protein sequence ID" value="CAH1420044.1"/>
    <property type="molecule type" value="Genomic_DNA"/>
</dbReference>
<dbReference type="GO" id="GO:0005524">
    <property type="term" value="F:ATP binding"/>
    <property type="evidence" value="ECO:0007669"/>
    <property type="project" value="UniProtKB-KW"/>
</dbReference>
<sequence>MKAIECGILCADFKELFLLDVTLLSLPIEILGRNTTIPTKKSQVNSLIGICCSDENALVSPDHACGKSSL</sequence>
<dbReference type="Proteomes" id="UP001157418">
    <property type="component" value="Unassembled WGS sequence"/>
</dbReference>
<protein>
    <submittedName>
        <fullName evidence="3">Uncharacterized protein</fullName>
    </submittedName>
</protein>
<dbReference type="InterPro" id="IPR013126">
    <property type="entry name" value="Hsp_70_fam"/>
</dbReference>
<name>A0AAU9M1Y8_9ASTR</name>
<proteinExistence type="predicted"/>
<evidence type="ECO:0000313" key="3">
    <source>
        <dbReference type="EMBL" id="CAH1420044.1"/>
    </source>
</evidence>
<evidence type="ECO:0000313" key="4">
    <source>
        <dbReference type="Proteomes" id="UP001157418"/>
    </source>
</evidence>
<keyword evidence="1" id="KW-0547">Nucleotide-binding</keyword>
<reference evidence="3 4" key="1">
    <citation type="submission" date="2022-01" db="EMBL/GenBank/DDBJ databases">
        <authorList>
            <person name="Xiong W."/>
            <person name="Schranz E."/>
        </authorList>
    </citation>
    <scope>NUCLEOTIDE SEQUENCE [LARGE SCALE GENOMIC DNA]</scope>
</reference>
<dbReference type="AlphaFoldDB" id="A0AAU9M1Y8"/>
<evidence type="ECO:0000256" key="2">
    <source>
        <dbReference type="ARBA" id="ARBA00022840"/>
    </source>
</evidence>
<dbReference type="SUPFAM" id="SSF100920">
    <property type="entry name" value="Heat shock protein 70kD (HSP70), peptide-binding domain"/>
    <property type="match status" value="1"/>
</dbReference>
<keyword evidence="4" id="KW-1185">Reference proteome</keyword>
<dbReference type="GO" id="GO:0140662">
    <property type="term" value="F:ATP-dependent protein folding chaperone"/>
    <property type="evidence" value="ECO:0007669"/>
    <property type="project" value="InterPro"/>
</dbReference>
<accession>A0AAU9M1Y8</accession>
<comment type="caution">
    <text evidence="3">The sequence shown here is derived from an EMBL/GenBank/DDBJ whole genome shotgun (WGS) entry which is preliminary data.</text>
</comment>